<proteinExistence type="predicted"/>
<organism evidence="1 2">
    <name type="scientific">Fusarium oxysporum</name>
    <name type="common">Fusarium vascular wilt</name>
    <dbReference type="NCBI Taxonomy" id="5507"/>
    <lineage>
        <taxon>Eukaryota</taxon>
        <taxon>Fungi</taxon>
        <taxon>Dikarya</taxon>
        <taxon>Ascomycota</taxon>
        <taxon>Pezizomycotina</taxon>
        <taxon>Sordariomycetes</taxon>
        <taxon>Hypocreomycetidae</taxon>
        <taxon>Hypocreales</taxon>
        <taxon>Nectriaceae</taxon>
        <taxon>Fusarium</taxon>
        <taxon>Fusarium oxysporum species complex</taxon>
    </lineage>
</organism>
<reference evidence="1 2" key="1">
    <citation type="journal article" date="2018" name="Sci. Rep.">
        <title>Characterisation of pathogen-specific regions and novel effector candidates in Fusarium oxysporum f. sp. cepae.</title>
        <authorList>
            <person name="Armitage A.D."/>
            <person name="Taylor A."/>
            <person name="Sobczyk M.K."/>
            <person name="Baxter L."/>
            <person name="Greenfield B.P."/>
            <person name="Bates H.J."/>
            <person name="Wilson F."/>
            <person name="Jackson A.C."/>
            <person name="Ott S."/>
            <person name="Harrison R.J."/>
            <person name="Clarkson J.P."/>
        </authorList>
    </citation>
    <scope>NUCLEOTIDE SEQUENCE [LARGE SCALE GENOMIC DNA]</scope>
    <source>
        <strain evidence="1 2">Fo_A13</strain>
    </source>
</reference>
<comment type="caution">
    <text evidence="1">The sequence shown here is derived from an EMBL/GenBank/DDBJ whole genome shotgun (WGS) entry which is preliminary data.</text>
</comment>
<dbReference type="Proteomes" id="UP000285084">
    <property type="component" value="Unassembled WGS sequence"/>
</dbReference>
<dbReference type="EMBL" id="MRCX01000145">
    <property type="protein sequence ID" value="RKK69914.1"/>
    <property type="molecule type" value="Genomic_DNA"/>
</dbReference>
<evidence type="ECO:0000313" key="1">
    <source>
        <dbReference type="EMBL" id="RKK69914.1"/>
    </source>
</evidence>
<protein>
    <submittedName>
        <fullName evidence="1">Uncharacterized protein</fullName>
    </submittedName>
</protein>
<evidence type="ECO:0000313" key="2">
    <source>
        <dbReference type="Proteomes" id="UP000285084"/>
    </source>
</evidence>
<gene>
    <name evidence="1" type="ORF">BFJ69_g12334</name>
</gene>
<sequence length="34" mass="4037">MAAMTLGDHPYNLSPWRQLVDGYRTQQWKGSWNK</sequence>
<dbReference type="AlphaFoldDB" id="A0A420MPG8"/>
<name>A0A420MPG8_FUSOX</name>
<accession>A0A420MPG8</accession>